<dbReference type="AlphaFoldDB" id="A0A644Y541"/>
<gene>
    <name evidence="1" type="ORF">SDC9_70034</name>
</gene>
<evidence type="ECO:0000313" key="1">
    <source>
        <dbReference type="EMBL" id="MPM23560.1"/>
    </source>
</evidence>
<accession>A0A644Y541</accession>
<name>A0A644Y541_9ZZZZ</name>
<reference evidence="1" key="1">
    <citation type="submission" date="2019-08" db="EMBL/GenBank/DDBJ databases">
        <authorList>
            <person name="Kucharzyk K."/>
            <person name="Murdoch R.W."/>
            <person name="Higgins S."/>
            <person name="Loffler F."/>
        </authorList>
    </citation>
    <scope>NUCLEOTIDE SEQUENCE</scope>
</reference>
<organism evidence="1">
    <name type="scientific">bioreactor metagenome</name>
    <dbReference type="NCBI Taxonomy" id="1076179"/>
    <lineage>
        <taxon>unclassified sequences</taxon>
        <taxon>metagenomes</taxon>
        <taxon>ecological metagenomes</taxon>
    </lineage>
</organism>
<dbReference type="EMBL" id="VSSQ01004059">
    <property type="protein sequence ID" value="MPM23560.1"/>
    <property type="molecule type" value="Genomic_DNA"/>
</dbReference>
<sequence length="72" mass="8413">MSKLKLFSDFFSCEFVVEEAREDKCFFKILVMLLPIVSYEYCPKIVPFMKDELISIFLFLSSFEALILISGI</sequence>
<comment type="caution">
    <text evidence="1">The sequence shown here is derived from an EMBL/GenBank/DDBJ whole genome shotgun (WGS) entry which is preliminary data.</text>
</comment>
<protein>
    <submittedName>
        <fullName evidence="1">Uncharacterized protein</fullName>
    </submittedName>
</protein>
<proteinExistence type="predicted"/>